<evidence type="ECO:0000313" key="8">
    <source>
        <dbReference type="Proteomes" id="UP000019335"/>
    </source>
</evidence>
<dbReference type="Pfam" id="PF00849">
    <property type="entry name" value="PseudoU_synth_2"/>
    <property type="match status" value="1"/>
</dbReference>
<feature type="signal peptide" evidence="5">
    <location>
        <begin position="1"/>
        <end position="19"/>
    </location>
</feature>
<dbReference type="AlphaFoldDB" id="W7TXF6"/>
<dbReference type="InterPro" id="IPR006145">
    <property type="entry name" value="PsdUridine_synth_RsuA/RluA"/>
</dbReference>
<dbReference type="PANTHER" id="PTHR21600">
    <property type="entry name" value="MITOCHONDRIAL RNA PSEUDOURIDINE SYNTHASE"/>
    <property type="match status" value="1"/>
</dbReference>
<keyword evidence="8" id="KW-1185">Reference proteome</keyword>
<feature type="chain" id="PRO_5004901243" evidence="5">
    <location>
        <begin position="20"/>
        <end position="439"/>
    </location>
</feature>
<gene>
    <name evidence="7" type="ORF">Naga_100004g85</name>
</gene>
<accession>W7TXF6</accession>
<dbReference type="InterPro" id="IPR036986">
    <property type="entry name" value="S4_RNA-bd_sf"/>
</dbReference>
<dbReference type="SUPFAM" id="SSF55174">
    <property type="entry name" value="Alpha-L RNA-binding motif"/>
    <property type="match status" value="1"/>
</dbReference>
<proteinExistence type="inferred from homology"/>
<feature type="compositionally biased region" description="Acidic residues" evidence="4">
    <location>
        <begin position="425"/>
        <end position="439"/>
    </location>
</feature>
<dbReference type="SUPFAM" id="SSF55120">
    <property type="entry name" value="Pseudouridine synthase"/>
    <property type="match status" value="1"/>
</dbReference>
<dbReference type="Proteomes" id="UP000019335">
    <property type="component" value="Chromosome 5"/>
</dbReference>
<evidence type="ECO:0000256" key="5">
    <source>
        <dbReference type="SAM" id="SignalP"/>
    </source>
</evidence>
<dbReference type="OrthoDB" id="424794at2759"/>
<protein>
    <submittedName>
        <fullName evidence="7">Pseudouridine synthase</fullName>
    </submittedName>
</protein>
<dbReference type="EMBL" id="AZIL01000352">
    <property type="protein sequence ID" value="EWM28198.1"/>
    <property type="molecule type" value="Genomic_DNA"/>
</dbReference>
<evidence type="ECO:0000259" key="6">
    <source>
        <dbReference type="SMART" id="SM00363"/>
    </source>
</evidence>
<evidence type="ECO:0000256" key="3">
    <source>
        <dbReference type="PROSITE-ProRule" id="PRU00182"/>
    </source>
</evidence>
<dbReference type="Gene3D" id="3.10.290.10">
    <property type="entry name" value="RNA-binding S4 domain"/>
    <property type="match status" value="1"/>
</dbReference>
<evidence type="ECO:0000313" key="7">
    <source>
        <dbReference type="EMBL" id="EWM28198.1"/>
    </source>
</evidence>
<dbReference type="SMART" id="SM00363">
    <property type="entry name" value="S4"/>
    <property type="match status" value="1"/>
</dbReference>
<evidence type="ECO:0000256" key="2">
    <source>
        <dbReference type="ARBA" id="ARBA00023235"/>
    </source>
</evidence>
<dbReference type="Pfam" id="PF01479">
    <property type="entry name" value="S4"/>
    <property type="match status" value="1"/>
</dbReference>
<keyword evidence="3" id="KW-0694">RNA-binding</keyword>
<evidence type="ECO:0000256" key="4">
    <source>
        <dbReference type="SAM" id="MobiDB-lite"/>
    </source>
</evidence>
<dbReference type="Gene3D" id="3.30.2350.10">
    <property type="entry name" value="Pseudouridine synthase"/>
    <property type="match status" value="1"/>
</dbReference>
<name>W7TXF6_9STRA</name>
<dbReference type="InterPro" id="IPR020103">
    <property type="entry name" value="PsdUridine_synth_cat_dom_sf"/>
</dbReference>
<dbReference type="CDD" id="cd00165">
    <property type="entry name" value="S4"/>
    <property type="match status" value="1"/>
</dbReference>
<comment type="similarity">
    <text evidence="1">Belongs to the pseudouridine synthase RluA family.</text>
</comment>
<dbReference type="PANTHER" id="PTHR21600:SF87">
    <property type="entry name" value="RNA PSEUDOURIDYLATE SYNTHASE DOMAIN-CONTAINING PROTEIN 1"/>
    <property type="match status" value="1"/>
</dbReference>
<feature type="region of interest" description="Disordered" evidence="4">
    <location>
        <begin position="419"/>
        <end position="439"/>
    </location>
</feature>
<organism evidence="7 8">
    <name type="scientific">Nannochloropsis gaditana</name>
    <dbReference type="NCBI Taxonomy" id="72520"/>
    <lineage>
        <taxon>Eukaryota</taxon>
        <taxon>Sar</taxon>
        <taxon>Stramenopiles</taxon>
        <taxon>Ochrophyta</taxon>
        <taxon>Eustigmatophyceae</taxon>
        <taxon>Eustigmatales</taxon>
        <taxon>Monodopsidaceae</taxon>
        <taxon>Nannochloropsis</taxon>
    </lineage>
</organism>
<keyword evidence="5" id="KW-0732">Signal</keyword>
<dbReference type="InterPro" id="IPR002942">
    <property type="entry name" value="S4_RNA-bd"/>
</dbReference>
<dbReference type="GO" id="GO:0003723">
    <property type="term" value="F:RNA binding"/>
    <property type="evidence" value="ECO:0007669"/>
    <property type="project" value="UniProtKB-KW"/>
</dbReference>
<keyword evidence="2" id="KW-0413">Isomerase</keyword>
<dbReference type="GO" id="GO:0000455">
    <property type="term" value="P:enzyme-directed rRNA pseudouridine synthesis"/>
    <property type="evidence" value="ECO:0007669"/>
    <property type="project" value="TreeGrafter"/>
</dbReference>
<dbReference type="CDD" id="cd02869">
    <property type="entry name" value="PseudoU_synth_RluA_like"/>
    <property type="match status" value="1"/>
</dbReference>
<dbReference type="InterPro" id="IPR050188">
    <property type="entry name" value="RluA_PseudoU_synthase"/>
</dbReference>
<dbReference type="PROSITE" id="PS50889">
    <property type="entry name" value="S4"/>
    <property type="match status" value="1"/>
</dbReference>
<dbReference type="GO" id="GO:0009982">
    <property type="term" value="F:pseudouridine synthase activity"/>
    <property type="evidence" value="ECO:0007669"/>
    <property type="project" value="InterPro"/>
</dbReference>
<reference evidence="7 8" key="1">
    <citation type="journal article" date="2014" name="Mol. Plant">
        <title>Chromosome Scale Genome Assembly and Transcriptome Profiling of Nannochloropsis gaditana in Nitrogen Depletion.</title>
        <authorList>
            <person name="Corteggiani Carpinelli E."/>
            <person name="Telatin A."/>
            <person name="Vitulo N."/>
            <person name="Forcato C."/>
            <person name="D'Angelo M."/>
            <person name="Schiavon R."/>
            <person name="Vezzi A."/>
            <person name="Giacometti G.M."/>
            <person name="Morosinotto T."/>
            <person name="Valle G."/>
        </authorList>
    </citation>
    <scope>NUCLEOTIDE SEQUENCE [LARGE SCALE GENOMIC DNA]</scope>
    <source>
        <strain evidence="7 8">B-31</strain>
    </source>
</reference>
<sequence>MRYLRQFLALSAFLFLKEADVCSKAKMKTRLAARRSSPLRHIRLIFPILLIFDLQIADTVSGFVLLKPPPQSHSSYLRPSTSSKVPPRQPCVAQAIRSINLRGIAIFSLGLNSYIVPGPDNSQDLREFDIPQTVTEPLPLPQAVYVFGGYTSKSKARKLIRKGQVLVNDEPGKTCEAIVEKGDRIKVVAQETNGKQKGGAGRGVKKVVVVWEDDDLAVIVKPAGVAVHGTGAYSLVDEYSKFLQPTSRSLEDGALPKPVHAHRLDAPVGGLLLVAKTKPALQGLVTAFLERRVQKTYRAVVIGRPAEPAGQVLAPVEGKDAVTRYKVVASVPSPAFGALTSIELNPETGRKHQLRQHCQALGTPILGDLRYGPSNTLRTRGLFLYSMAVSFVHPVTTTAETFRIEVPEIFGNTMNMERKKAERMAEEEEGGSTEEGEGA</sequence>
<comment type="caution">
    <text evidence="7">The sequence shown here is derived from an EMBL/GenBank/DDBJ whole genome shotgun (WGS) entry which is preliminary data.</text>
</comment>
<feature type="domain" description="RNA-binding S4" evidence="6">
    <location>
        <begin position="138"/>
        <end position="200"/>
    </location>
</feature>
<evidence type="ECO:0000256" key="1">
    <source>
        <dbReference type="ARBA" id="ARBA00010876"/>
    </source>
</evidence>